<keyword evidence="1" id="KW-1133">Transmembrane helix</keyword>
<keyword evidence="3" id="KW-1185">Reference proteome</keyword>
<name>A0A1A9ZVZ0_GLOPL</name>
<feature type="transmembrane region" description="Helical" evidence="1">
    <location>
        <begin position="39"/>
        <end position="58"/>
    </location>
</feature>
<keyword evidence="1" id="KW-0472">Membrane</keyword>
<accession>A0A1A9ZVZ0</accession>
<evidence type="ECO:0000256" key="1">
    <source>
        <dbReference type="SAM" id="Phobius"/>
    </source>
</evidence>
<reference evidence="3" key="1">
    <citation type="submission" date="2014-03" db="EMBL/GenBank/DDBJ databases">
        <authorList>
            <person name="Aksoy S."/>
            <person name="Warren W."/>
            <person name="Wilson R.K."/>
        </authorList>
    </citation>
    <scope>NUCLEOTIDE SEQUENCE [LARGE SCALE GENOMIC DNA]</scope>
    <source>
        <strain evidence="3">IAEA</strain>
    </source>
</reference>
<keyword evidence="1" id="KW-0812">Transmembrane</keyword>
<organism evidence="2 3">
    <name type="scientific">Glossina pallidipes</name>
    <name type="common">Tsetse fly</name>
    <dbReference type="NCBI Taxonomy" id="7398"/>
    <lineage>
        <taxon>Eukaryota</taxon>
        <taxon>Metazoa</taxon>
        <taxon>Ecdysozoa</taxon>
        <taxon>Arthropoda</taxon>
        <taxon>Hexapoda</taxon>
        <taxon>Insecta</taxon>
        <taxon>Pterygota</taxon>
        <taxon>Neoptera</taxon>
        <taxon>Endopterygota</taxon>
        <taxon>Diptera</taxon>
        <taxon>Brachycera</taxon>
        <taxon>Muscomorpha</taxon>
        <taxon>Hippoboscoidea</taxon>
        <taxon>Glossinidae</taxon>
        <taxon>Glossina</taxon>
    </lineage>
</organism>
<dbReference type="VEuPathDB" id="VectorBase:GPAI026729"/>
<sequence length="126" mass="14863">MYERMQQKYVINYLVPPKSNNHRIRTNNKSDEDEVHFKWGTTTAIILLFVMSIACIICSRVMRLWNSFHDYVSQAGILTLYMNHEIAANWLMASIYQGRKYYVNANKNSRHCNEVSELQVVNHYIG</sequence>
<dbReference type="Proteomes" id="UP000092445">
    <property type="component" value="Unassembled WGS sequence"/>
</dbReference>
<evidence type="ECO:0000313" key="3">
    <source>
        <dbReference type="Proteomes" id="UP000092445"/>
    </source>
</evidence>
<dbReference type="AlphaFoldDB" id="A0A1A9ZVZ0"/>
<evidence type="ECO:0000313" key="2">
    <source>
        <dbReference type="EnsemblMetazoa" id="GPAI026729-PA"/>
    </source>
</evidence>
<protein>
    <submittedName>
        <fullName evidence="2">Uncharacterized protein</fullName>
    </submittedName>
</protein>
<proteinExistence type="predicted"/>
<dbReference type="EnsemblMetazoa" id="GPAI026729-RA">
    <property type="protein sequence ID" value="GPAI026729-PA"/>
    <property type="gene ID" value="GPAI026729"/>
</dbReference>
<reference evidence="2" key="2">
    <citation type="submission" date="2020-05" db="UniProtKB">
        <authorList>
            <consortium name="EnsemblMetazoa"/>
        </authorList>
    </citation>
    <scope>IDENTIFICATION</scope>
    <source>
        <strain evidence="2">IAEA</strain>
    </source>
</reference>